<organism evidence="9 10">
    <name type="scientific">Actinokineospora diospyrosa</name>
    <dbReference type="NCBI Taxonomy" id="103728"/>
    <lineage>
        <taxon>Bacteria</taxon>
        <taxon>Bacillati</taxon>
        <taxon>Actinomycetota</taxon>
        <taxon>Actinomycetes</taxon>
        <taxon>Pseudonocardiales</taxon>
        <taxon>Pseudonocardiaceae</taxon>
        <taxon>Actinokineospora</taxon>
    </lineage>
</organism>
<evidence type="ECO:0000259" key="8">
    <source>
        <dbReference type="Pfam" id="PF03176"/>
    </source>
</evidence>
<dbReference type="Gene3D" id="1.20.1640.10">
    <property type="entry name" value="Multidrug efflux transporter AcrB transmembrane domain"/>
    <property type="match status" value="2"/>
</dbReference>
<dbReference type="PANTHER" id="PTHR33406:SF11">
    <property type="entry name" value="MEMBRANE PROTEIN SCO6666-RELATED"/>
    <property type="match status" value="1"/>
</dbReference>
<dbReference type="EMBL" id="JAMTCO010000007">
    <property type="protein sequence ID" value="MCP2270381.1"/>
    <property type="molecule type" value="Genomic_DNA"/>
</dbReference>
<evidence type="ECO:0000256" key="6">
    <source>
        <dbReference type="ARBA" id="ARBA00023136"/>
    </source>
</evidence>
<feature type="domain" description="Membrane transport protein MMPL" evidence="8">
    <location>
        <begin position="53"/>
        <end position="361"/>
    </location>
</feature>
<evidence type="ECO:0000256" key="4">
    <source>
        <dbReference type="ARBA" id="ARBA00022692"/>
    </source>
</evidence>
<dbReference type="InterPro" id="IPR050545">
    <property type="entry name" value="Mycobact_MmpL"/>
</dbReference>
<evidence type="ECO:0000256" key="2">
    <source>
        <dbReference type="ARBA" id="ARBA00010157"/>
    </source>
</evidence>
<comment type="caution">
    <text evidence="9">The sequence shown here is derived from an EMBL/GenBank/DDBJ whole genome shotgun (WGS) entry which is preliminary data.</text>
</comment>
<evidence type="ECO:0000256" key="1">
    <source>
        <dbReference type="ARBA" id="ARBA00004651"/>
    </source>
</evidence>
<feature type="transmembrane region" description="Helical" evidence="7">
    <location>
        <begin position="14"/>
        <end position="35"/>
    </location>
</feature>
<dbReference type="SUPFAM" id="SSF82866">
    <property type="entry name" value="Multidrug efflux transporter AcrB transmembrane domain"/>
    <property type="match status" value="2"/>
</dbReference>
<keyword evidence="4 7" id="KW-0812">Transmembrane</keyword>
<reference evidence="9 10" key="1">
    <citation type="submission" date="2022-06" db="EMBL/GenBank/DDBJ databases">
        <title>Genomic Encyclopedia of Archaeal and Bacterial Type Strains, Phase II (KMG-II): from individual species to whole genera.</title>
        <authorList>
            <person name="Goeker M."/>
        </authorList>
    </citation>
    <scope>NUCLEOTIDE SEQUENCE [LARGE SCALE GENOMIC DNA]</scope>
    <source>
        <strain evidence="9 10">DSM 44255</strain>
    </source>
</reference>
<dbReference type="Proteomes" id="UP001205185">
    <property type="component" value="Unassembled WGS sequence"/>
</dbReference>
<dbReference type="PANTHER" id="PTHR33406">
    <property type="entry name" value="MEMBRANE PROTEIN MJ1562-RELATED"/>
    <property type="match status" value="1"/>
</dbReference>
<feature type="transmembrane region" description="Helical" evidence="7">
    <location>
        <begin position="622"/>
        <end position="641"/>
    </location>
</feature>
<proteinExistence type="inferred from homology"/>
<keyword evidence="3" id="KW-1003">Cell membrane</keyword>
<keyword evidence="10" id="KW-1185">Reference proteome</keyword>
<feature type="transmembrane region" description="Helical" evidence="7">
    <location>
        <begin position="537"/>
        <end position="555"/>
    </location>
</feature>
<keyword evidence="6 7" id="KW-0472">Membrane</keyword>
<evidence type="ECO:0000256" key="3">
    <source>
        <dbReference type="ARBA" id="ARBA00022475"/>
    </source>
</evidence>
<feature type="transmembrane region" description="Helical" evidence="7">
    <location>
        <begin position="276"/>
        <end position="295"/>
    </location>
</feature>
<dbReference type="Pfam" id="PF03176">
    <property type="entry name" value="MMPL"/>
    <property type="match status" value="2"/>
</dbReference>
<name>A0ABT1ICU6_9PSEU</name>
<feature type="transmembrane region" description="Helical" evidence="7">
    <location>
        <begin position="361"/>
        <end position="381"/>
    </location>
</feature>
<feature type="transmembrane region" description="Helical" evidence="7">
    <location>
        <begin position="575"/>
        <end position="595"/>
    </location>
</feature>
<keyword evidence="5 7" id="KW-1133">Transmembrane helix</keyword>
<evidence type="ECO:0000256" key="5">
    <source>
        <dbReference type="ARBA" id="ARBA00022989"/>
    </source>
</evidence>
<accession>A0ABT1ICU6</accession>
<feature type="transmembrane region" description="Helical" evidence="7">
    <location>
        <begin position="301"/>
        <end position="327"/>
    </location>
</feature>
<comment type="similarity">
    <text evidence="2">Belongs to the resistance-nodulation-cell division (RND) (TC 2.A.6) family. MmpL subfamily.</text>
</comment>
<dbReference type="InterPro" id="IPR004869">
    <property type="entry name" value="MMPL_dom"/>
</dbReference>
<evidence type="ECO:0000256" key="7">
    <source>
        <dbReference type="SAM" id="Phobius"/>
    </source>
</evidence>
<evidence type="ECO:0000313" key="10">
    <source>
        <dbReference type="Proteomes" id="UP001205185"/>
    </source>
</evidence>
<sequence>MFASWGSVIHRRRWLVLVATLVVTLGGGLWGLGVFDELTQGGYEDPASESSQVNRIIQDELGQKPADVVVLYGAPDVDDPAVAARVTSALDALPSSAVAARVDYWSAQQPALASPDKKLAMATITLAGDTFDARQDAFAVIKDALPVPGIDTQVGGKVPTEQAMTERSNADLAVAEAISLPVTLILLVLIFGSLVAAALPVLVGGLAIFGSLGVLRLLSLGLEVNTFAVNVATLLGLGMAIDYGLFTVGRFREELAAGLSPAAAVRRTVATAGRTVAFSATLLVIALAGLLVFPMDFLKSMAYGGMSAVAIAAIVSLTLLPALLGILGHRVDKLSLPWRRKTSSEPRLLGKVADAVMRRPVLFVAPIVAVLVLLALPFGGARFGGADERQLPPGDPHRATAEAIANNFPAAGNDTVKIVLRFPSTPDQAAVGSFVAAAKQVPGVADVAPSGAGGNVVLLTAPLKDESSSPEARAAIDGLRALPSSARVMVGGFPALVADSVTGIVDRVPWMVGILVLATLVLMFLAFGSVLLPVKAVVMSALSLSATFGVLVFVFQEGHGAGLLDVTPQPAQAGMMVLIGAVVFGLSTDYETFLLSRMVEARHSGLSTQEAIKSGLLRTGRMITAAALLLGVVTGAFGMSSLQSMRFIGLGMIVALILDATIVRMLLVPATLRLLGDAAWWAPAPLRRLQERAGLSEIETPEENRELERVN</sequence>
<protein>
    <submittedName>
        <fullName evidence="9">Drug exporter of the RND superfamily</fullName>
    </submittedName>
</protein>
<comment type="subcellular location">
    <subcellularLocation>
        <location evidence="1">Cell membrane</location>
        <topology evidence="1">Multi-pass membrane protein</topology>
    </subcellularLocation>
</comment>
<feature type="domain" description="Membrane transport protein MMPL" evidence="8">
    <location>
        <begin position="467"/>
        <end position="689"/>
    </location>
</feature>
<feature type="transmembrane region" description="Helical" evidence="7">
    <location>
        <begin position="227"/>
        <end position="246"/>
    </location>
</feature>
<feature type="transmembrane region" description="Helical" evidence="7">
    <location>
        <begin position="184"/>
        <end position="215"/>
    </location>
</feature>
<gene>
    <name evidence="9" type="ORF">LV75_002882</name>
</gene>
<feature type="transmembrane region" description="Helical" evidence="7">
    <location>
        <begin position="647"/>
        <end position="667"/>
    </location>
</feature>
<evidence type="ECO:0000313" key="9">
    <source>
        <dbReference type="EMBL" id="MCP2270381.1"/>
    </source>
</evidence>
<feature type="transmembrane region" description="Helical" evidence="7">
    <location>
        <begin position="510"/>
        <end position="532"/>
    </location>
</feature>